<dbReference type="EMBL" id="SJPX01000002">
    <property type="protein sequence ID" value="TWU56218.1"/>
    <property type="molecule type" value="Genomic_DNA"/>
</dbReference>
<evidence type="ECO:0000313" key="2">
    <source>
        <dbReference type="Proteomes" id="UP000317977"/>
    </source>
</evidence>
<reference evidence="1 2" key="1">
    <citation type="submission" date="2019-02" db="EMBL/GenBank/DDBJ databases">
        <title>Deep-cultivation of Planctomycetes and their phenomic and genomic characterization uncovers novel biology.</title>
        <authorList>
            <person name="Wiegand S."/>
            <person name="Jogler M."/>
            <person name="Boedeker C."/>
            <person name="Pinto D."/>
            <person name="Vollmers J."/>
            <person name="Rivas-Marin E."/>
            <person name="Kohn T."/>
            <person name="Peeters S.H."/>
            <person name="Heuer A."/>
            <person name="Rast P."/>
            <person name="Oberbeckmann S."/>
            <person name="Bunk B."/>
            <person name="Jeske O."/>
            <person name="Meyerdierks A."/>
            <person name="Storesund J.E."/>
            <person name="Kallscheuer N."/>
            <person name="Luecker S."/>
            <person name="Lage O.M."/>
            <person name="Pohl T."/>
            <person name="Merkel B.J."/>
            <person name="Hornburger P."/>
            <person name="Mueller R.-W."/>
            <person name="Bruemmer F."/>
            <person name="Labrenz M."/>
            <person name="Spormann A.M."/>
            <person name="Op Den Camp H."/>
            <person name="Overmann J."/>
            <person name="Amann R."/>
            <person name="Jetten M.S.M."/>
            <person name="Mascher T."/>
            <person name="Medema M.H."/>
            <person name="Devos D.P."/>
            <person name="Kaster A.-K."/>
            <person name="Ovreas L."/>
            <person name="Rohde M."/>
            <person name="Galperin M.Y."/>
            <person name="Jogler C."/>
        </authorList>
    </citation>
    <scope>NUCLEOTIDE SEQUENCE [LARGE SCALE GENOMIC DNA]</scope>
    <source>
        <strain evidence="1 2">Poly59</strain>
    </source>
</reference>
<organism evidence="1 2">
    <name type="scientific">Rubripirellula reticaptiva</name>
    <dbReference type="NCBI Taxonomy" id="2528013"/>
    <lineage>
        <taxon>Bacteria</taxon>
        <taxon>Pseudomonadati</taxon>
        <taxon>Planctomycetota</taxon>
        <taxon>Planctomycetia</taxon>
        <taxon>Pirellulales</taxon>
        <taxon>Pirellulaceae</taxon>
        <taxon>Rubripirellula</taxon>
    </lineage>
</organism>
<protein>
    <submittedName>
        <fullName evidence="1">Uncharacterized protein</fullName>
    </submittedName>
</protein>
<comment type="caution">
    <text evidence="1">The sequence shown here is derived from an EMBL/GenBank/DDBJ whole genome shotgun (WGS) entry which is preliminary data.</text>
</comment>
<sequence>MLAAGLFGLILGGEFGFLTCGGKMSACVMGQLYRSCPG</sequence>
<name>A0A5C6F4D8_9BACT</name>
<dbReference type="Proteomes" id="UP000317977">
    <property type="component" value="Unassembled WGS sequence"/>
</dbReference>
<accession>A0A5C6F4D8</accession>
<evidence type="ECO:0000313" key="1">
    <source>
        <dbReference type="EMBL" id="TWU56218.1"/>
    </source>
</evidence>
<proteinExistence type="predicted"/>
<keyword evidence="2" id="KW-1185">Reference proteome</keyword>
<gene>
    <name evidence="1" type="ORF">Poly59_25220</name>
</gene>
<dbReference type="AlphaFoldDB" id="A0A5C6F4D8"/>